<sequence length="163" mass="18391">MKTRISSRSSLFSVLATAPAASITQPTDAPLAHVSQVLQQFVLFEETPYRPEDCEENGQGRQAARSHVGVRLLRADLPRRAQEEAPHRERGLRRVLQEVRRALEDDERWREEALPPDGRQGQEALRLRDGRLQATQGREVQEAQAHQGPQRPQEAPVGLLLVL</sequence>
<evidence type="ECO:0000256" key="1">
    <source>
        <dbReference type="SAM" id="MobiDB-lite"/>
    </source>
</evidence>
<evidence type="ECO:0000313" key="2">
    <source>
        <dbReference type="EMBL" id="MXU94430.1"/>
    </source>
</evidence>
<name>A0A6B0UXD5_IXORI</name>
<feature type="region of interest" description="Disordered" evidence="1">
    <location>
        <begin position="110"/>
        <end position="158"/>
    </location>
</feature>
<organism evidence="2">
    <name type="scientific">Ixodes ricinus</name>
    <name type="common">Common tick</name>
    <name type="synonym">Acarus ricinus</name>
    <dbReference type="NCBI Taxonomy" id="34613"/>
    <lineage>
        <taxon>Eukaryota</taxon>
        <taxon>Metazoa</taxon>
        <taxon>Ecdysozoa</taxon>
        <taxon>Arthropoda</taxon>
        <taxon>Chelicerata</taxon>
        <taxon>Arachnida</taxon>
        <taxon>Acari</taxon>
        <taxon>Parasitiformes</taxon>
        <taxon>Ixodida</taxon>
        <taxon>Ixodoidea</taxon>
        <taxon>Ixodidae</taxon>
        <taxon>Ixodinae</taxon>
        <taxon>Ixodes</taxon>
    </lineage>
</organism>
<reference evidence="2" key="1">
    <citation type="submission" date="2019-12" db="EMBL/GenBank/DDBJ databases">
        <title>An insight into the sialome of adult female Ixodes ricinus ticks feeding for 6 days.</title>
        <authorList>
            <person name="Perner J."/>
            <person name="Ribeiro J.M.C."/>
        </authorList>
    </citation>
    <scope>NUCLEOTIDE SEQUENCE</scope>
    <source>
        <strain evidence="2">Semi-engorged</strain>
        <tissue evidence="2">Salivary glands</tissue>
    </source>
</reference>
<accession>A0A6B0UXD5</accession>
<protein>
    <submittedName>
        <fullName evidence="2">Putative secreted protein</fullName>
    </submittedName>
</protein>
<dbReference type="AlphaFoldDB" id="A0A6B0UXD5"/>
<dbReference type="EMBL" id="GIFC01012347">
    <property type="protein sequence ID" value="MXU94430.1"/>
    <property type="molecule type" value="Transcribed_RNA"/>
</dbReference>
<proteinExistence type="predicted"/>